<evidence type="ECO:0000313" key="1">
    <source>
        <dbReference type="EMBL" id="SUZ75560.1"/>
    </source>
</evidence>
<reference evidence="1" key="1">
    <citation type="submission" date="2018-05" db="EMBL/GenBank/DDBJ databases">
        <authorList>
            <person name="Lanie J.A."/>
            <person name="Ng W.-L."/>
            <person name="Kazmierczak K.M."/>
            <person name="Andrzejewski T.M."/>
            <person name="Davidsen T.M."/>
            <person name="Wayne K.J."/>
            <person name="Tettelin H."/>
            <person name="Glass J.I."/>
            <person name="Rusch D."/>
            <person name="Podicherti R."/>
            <person name="Tsui H.-C.T."/>
            <person name="Winkler M.E."/>
        </authorList>
    </citation>
    <scope>NUCLEOTIDE SEQUENCE</scope>
</reference>
<gene>
    <name evidence="1" type="ORF">METZ01_LOCUS28414</name>
</gene>
<organism evidence="1">
    <name type="scientific">marine metagenome</name>
    <dbReference type="NCBI Taxonomy" id="408172"/>
    <lineage>
        <taxon>unclassified sequences</taxon>
        <taxon>metagenomes</taxon>
        <taxon>ecological metagenomes</taxon>
    </lineage>
</organism>
<proteinExistence type="predicted"/>
<accession>A0A381Q940</accession>
<dbReference type="Pfam" id="PF11017">
    <property type="entry name" value="DUF2855"/>
    <property type="match status" value="1"/>
</dbReference>
<evidence type="ECO:0008006" key="2">
    <source>
        <dbReference type="Google" id="ProtNLM"/>
    </source>
</evidence>
<name>A0A381Q940_9ZZZZ</name>
<dbReference type="InterPro" id="IPR021276">
    <property type="entry name" value="DUF2855"/>
</dbReference>
<sequence length="359" mass="41490">MNRSNAEFLVNKNDLLAATFLDGERPISKKNEVILKIEKYAFTSNNITYAIMGNTLGYWKFFPTKEPYGIIPVWGFANVMSSNHENVLVGNRYYGYFPMSNYLKVSPKNIRSFGFVDDSNHRKHLPAVYNQYTKVSKNSDQILEYHPTIKPLFLTSFLNYYFLKDENFFDSDQIILTSASSKTALSLAFLLKKNKALDQKQIIGITSKKNINFLLNIGFYDTVIAYDSLEMELNKSKLIVVDFAGNSDYLEKIHNYFGDLLKHVCLVGLADWSSKTDFKSIPNSKFFFAPSHAENRYKKMGVKETMLLADNLMQEFIMKIKNYLKLTYVEGRMELHELYLKFLKGKIDPSKAYIIQSVE</sequence>
<dbReference type="EMBL" id="UINC01001249">
    <property type="protein sequence ID" value="SUZ75560.1"/>
    <property type="molecule type" value="Genomic_DNA"/>
</dbReference>
<dbReference type="AlphaFoldDB" id="A0A381Q940"/>
<protein>
    <recommendedName>
        <fullName evidence="2">DUF2855 domain-containing protein</fullName>
    </recommendedName>
</protein>